<dbReference type="EMBL" id="ABEU02000001">
    <property type="protein sequence ID" value="PNR62508.1"/>
    <property type="molecule type" value="Genomic_DNA"/>
</dbReference>
<dbReference type="EC" id="1.11.1.24" evidence="2"/>
<dbReference type="Gramene" id="Pp3c1_21200V3.2">
    <property type="protein sequence ID" value="Pp3c1_21200V3.2"/>
    <property type="gene ID" value="Pp3c1_21200"/>
</dbReference>
<dbReference type="EMBL" id="ABEU02000001">
    <property type="protein sequence ID" value="PNR62506.1"/>
    <property type="molecule type" value="Genomic_DNA"/>
</dbReference>
<evidence type="ECO:0000256" key="7">
    <source>
        <dbReference type="ARBA" id="ARBA00049091"/>
    </source>
</evidence>
<feature type="domain" description="Thioredoxin" evidence="8">
    <location>
        <begin position="89"/>
        <end position="248"/>
    </location>
</feature>
<dbReference type="InterPro" id="IPR050217">
    <property type="entry name" value="Peroxiredoxin"/>
</dbReference>
<dbReference type="EnsemblPlants" id="Pp3c1_21200V3.2">
    <property type="protein sequence ID" value="Pp3c1_21200V3.2"/>
    <property type="gene ID" value="Pp3c1_21200"/>
</dbReference>
<dbReference type="Gramene" id="Pp3c1_21200V3.1">
    <property type="protein sequence ID" value="Pp3c1_21200V3.1"/>
    <property type="gene ID" value="Pp3c1_21200"/>
</dbReference>
<dbReference type="InterPro" id="IPR013766">
    <property type="entry name" value="Thioredoxin_domain"/>
</dbReference>
<reference evidence="9 12" key="2">
    <citation type="journal article" date="2018" name="Plant J.">
        <title>The Physcomitrella patens chromosome-scale assembly reveals moss genome structure and evolution.</title>
        <authorList>
            <person name="Lang D."/>
            <person name="Ullrich K.K."/>
            <person name="Murat F."/>
            <person name="Fuchs J."/>
            <person name="Jenkins J."/>
            <person name="Haas F.B."/>
            <person name="Piednoel M."/>
            <person name="Gundlach H."/>
            <person name="Van Bel M."/>
            <person name="Meyberg R."/>
            <person name="Vives C."/>
            <person name="Morata J."/>
            <person name="Symeonidi A."/>
            <person name="Hiss M."/>
            <person name="Muchero W."/>
            <person name="Kamisugi Y."/>
            <person name="Saleh O."/>
            <person name="Blanc G."/>
            <person name="Decker E.L."/>
            <person name="van Gessel N."/>
            <person name="Grimwood J."/>
            <person name="Hayes R.D."/>
            <person name="Graham S.W."/>
            <person name="Gunter L.E."/>
            <person name="McDaniel S.F."/>
            <person name="Hoernstein S.N.W."/>
            <person name="Larsson A."/>
            <person name="Li F.W."/>
            <person name="Perroud P.F."/>
            <person name="Phillips J."/>
            <person name="Ranjan P."/>
            <person name="Rokshar D.S."/>
            <person name="Rothfels C.J."/>
            <person name="Schneider L."/>
            <person name="Shu S."/>
            <person name="Stevenson D.W."/>
            <person name="Thummler F."/>
            <person name="Tillich M."/>
            <person name="Villarreal Aguilar J.C."/>
            <person name="Widiez T."/>
            <person name="Wong G.K."/>
            <person name="Wymore A."/>
            <person name="Zhang Y."/>
            <person name="Zimmer A.D."/>
            <person name="Quatrano R.S."/>
            <person name="Mayer K.F.X."/>
            <person name="Goodstein D."/>
            <person name="Casacuberta J.M."/>
            <person name="Vandepoele K."/>
            <person name="Reski R."/>
            <person name="Cuming A.C."/>
            <person name="Tuskan G.A."/>
            <person name="Maumus F."/>
            <person name="Salse J."/>
            <person name="Schmutz J."/>
            <person name="Rensing S.A."/>
        </authorList>
    </citation>
    <scope>NUCLEOTIDE SEQUENCE [LARGE SCALE GENOMIC DNA]</scope>
    <source>
        <strain evidence="11 12">cv. Gransden 2004</strain>
    </source>
</reference>
<dbReference type="EnsemblPlants" id="Pp3c1_21230V3.1">
    <property type="protein sequence ID" value="Pp3c1_21230V3.1"/>
    <property type="gene ID" value="Pp3c1_21230"/>
</dbReference>
<protein>
    <recommendedName>
        <fullName evidence="2">thioredoxin-dependent peroxiredoxin</fullName>
        <ecNumber evidence="2">1.11.1.24</ecNumber>
    </recommendedName>
</protein>
<sequence>MACAAAASGVAASSVVIPRAPSAACSSSASGTSTSLAVPKSFCGLGKSFGARVATANVAVAKAGAVAGAKAASQKRGVARASAEDDYAPLVGNVAPDFEAEAVFDQEFIKIKLSEYIGKKYVVLFFYPLDFTFVCPTEITAFSDRYSEFEKLDTEVIGVSIDSVFSHLAWVQTDRKSGGLGELSYPIVSDITKKISKSFGVLIPDQGIALRGLFIIDKQGVIQHATINNLGIGRSVDETLRTLQAVQYVQDNPDEVCPAGWKPGEKTMKPDSKLSKEYFEAI</sequence>
<reference evidence="11" key="3">
    <citation type="submission" date="2020-12" db="UniProtKB">
        <authorList>
            <consortium name="EnsemblPlants"/>
        </authorList>
    </citation>
    <scope>IDENTIFICATION</scope>
</reference>
<evidence type="ECO:0000313" key="10">
    <source>
        <dbReference type="EMBL" id="PNR62508.1"/>
    </source>
</evidence>
<dbReference type="InterPro" id="IPR000866">
    <property type="entry name" value="AhpC/TSA"/>
</dbReference>
<gene>
    <name evidence="9" type="ORF">PHYPA_000930</name>
    <name evidence="10" type="ORF">PHYPA_000932</name>
</gene>
<dbReference type="Gramene" id="Pp3c1_21230V3.2">
    <property type="protein sequence ID" value="Pp3c1_21230V3.2"/>
    <property type="gene ID" value="Pp3c1_21230"/>
</dbReference>
<reference evidence="9 12" key="1">
    <citation type="journal article" date="2008" name="Science">
        <title>The Physcomitrella genome reveals evolutionary insights into the conquest of land by plants.</title>
        <authorList>
            <person name="Rensing S."/>
            <person name="Lang D."/>
            <person name="Zimmer A."/>
            <person name="Terry A."/>
            <person name="Salamov A."/>
            <person name="Shapiro H."/>
            <person name="Nishiyama T."/>
            <person name="Perroud P.-F."/>
            <person name="Lindquist E."/>
            <person name="Kamisugi Y."/>
            <person name="Tanahashi T."/>
            <person name="Sakakibara K."/>
            <person name="Fujita T."/>
            <person name="Oishi K."/>
            <person name="Shin-I T."/>
            <person name="Kuroki Y."/>
            <person name="Toyoda A."/>
            <person name="Suzuki Y."/>
            <person name="Hashimoto A."/>
            <person name="Yamaguchi K."/>
            <person name="Sugano A."/>
            <person name="Kohara Y."/>
            <person name="Fujiyama A."/>
            <person name="Anterola A."/>
            <person name="Aoki S."/>
            <person name="Ashton N."/>
            <person name="Barbazuk W.B."/>
            <person name="Barker E."/>
            <person name="Bennetzen J."/>
            <person name="Bezanilla M."/>
            <person name="Blankenship R."/>
            <person name="Cho S.H."/>
            <person name="Dutcher S."/>
            <person name="Estelle M."/>
            <person name="Fawcett J.A."/>
            <person name="Gundlach H."/>
            <person name="Hanada K."/>
            <person name="Heyl A."/>
            <person name="Hicks K.A."/>
            <person name="Hugh J."/>
            <person name="Lohr M."/>
            <person name="Mayer K."/>
            <person name="Melkozernov A."/>
            <person name="Murata T."/>
            <person name="Nelson D."/>
            <person name="Pils B."/>
            <person name="Prigge M."/>
            <person name="Reiss B."/>
            <person name="Renner T."/>
            <person name="Rombauts S."/>
            <person name="Rushton P."/>
            <person name="Sanderfoot A."/>
            <person name="Schween G."/>
            <person name="Shiu S.-H."/>
            <person name="Stueber K."/>
            <person name="Theodoulou F.L."/>
            <person name="Tu H."/>
            <person name="Van de Peer Y."/>
            <person name="Verrier P.J."/>
            <person name="Waters E."/>
            <person name="Wood A."/>
            <person name="Yang L."/>
            <person name="Cove D."/>
            <person name="Cuming A."/>
            <person name="Hasebe M."/>
            <person name="Lucas S."/>
            <person name="Mishler D.B."/>
            <person name="Reski R."/>
            <person name="Grigoriev I."/>
            <person name="Quatrano R.S."/>
            <person name="Boore J.L."/>
        </authorList>
    </citation>
    <scope>NUCLEOTIDE SEQUENCE [LARGE SCALE GENOMIC DNA]</scope>
    <source>
        <strain evidence="11 12">cv. Gransden 2004</strain>
    </source>
</reference>
<dbReference type="PROSITE" id="PS51352">
    <property type="entry name" value="THIOREDOXIN_2"/>
    <property type="match status" value="1"/>
</dbReference>
<dbReference type="InParanoid" id="A0A2K1L8Z5"/>
<dbReference type="SUPFAM" id="SSF52833">
    <property type="entry name" value="Thioredoxin-like"/>
    <property type="match status" value="1"/>
</dbReference>
<keyword evidence="3" id="KW-0049">Antioxidant</keyword>
<evidence type="ECO:0000256" key="5">
    <source>
        <dbReference type="ARBA" id="ARBA00023157"/>
    </source>
</evidence>
<dbReference type="GO" id="GO:0042744">
    <property type="term" value="P:hydrogen peroxide catabolic process"/>
    <property type="evidence" value="ECO:0000318"/>
    <property type="project" value="GO_Central"/>
</dbReference>
<dbReference type="AlphaFoldDB" id="A0A2K1L8Z5"/>
<dbReference type="FunFam" id="3.40.30.10:FF:000063">
    <property type="entry name" value="2-Cys peroxiredoxin BAS1, chloroplastic"/>
    <property type="match status" value="1"/>
</dbReference>
<evidence type="ECO:0000313" key="12">
    <source>
        <dbReference type="Proteomes" id="UP000006727"/>
    </source>
</evidence>
<dbReference type="Pfam" id="PF00578">
    <property type="entry name" value="AhpC-TSA"/>
    <property type="match status" value="1"/>
</dbReference>
<dbReference type="GO" id="GO:0006979">
    <property type="term" value="P:response to oxidative stress"/>
    <property type="evidence" value="ECO:0000318"/>
    <property type="project" value="GO_Central"/>
</dbReference>
<evidence type="ECO:0000313" key="11">
    <source>
        <dbReference type="EnsemblPlants" id="Pp3c1_21200V3.1"/>
    </source>
</evidence>
<name>A0A2K1L8Z5_PHYPA</name>
<evidence type="ECO:0000256" key="4">
    <source>
        <dbReference type="ARBA" id="ARBA00023002"/>
    </source>
</evidence>
<comment type="function">
    <text evidence="6">Thiol-specific peroxidase that catalyzes the reduction of hydrogen peroxide and organic hydroperoxides to water and alcohols, respectively. Plays a role in cell protection against oxidative stress by detoxifying peroxides. May be an antioxidant enzyme particularly in the developing shoot and photosynthesizing leaf.</text>
</comment>
<evidence type="ECO:0000256" key="3">
    <source>
        <dbReference type="ARBA" id="ARBA00022862"/>
    </source>
</evidence>
<evidence type="ECO:0000256" key="1">
    <source>
        <dbReference type="ARBA" id="ARBA00009796"/>
    </source>
</evidence>
<dbReference type="EnsemblPlants" id="Pp3c1_21230V3.2">
    <property type="protein sequence ID" value="Pp3c1_21230V3.2"/>
    <property type="gene ID" value="Pp3c1_21230"/>
</dbReference>
<dbReference type="InterPro" id="IPR019479">
    <property type="entry name" value="Peroxiredoxin_C"/>
</dbReference>
<organism evidence="9">
    <name type="scientific">Physcomitrium patens</name>
    <name type="common">Spreading-leaved earth moss</name>
    <name type="synonym">Physcomitrella patens</name>
    <dbReference type="NCBI Taxonomy" id="3218"/>
    <lineage>
        <taxon>Eukaryota</taxon>
        <taxon>Viridiplantae</taxon>
        <taxon>Streptophyta</taxon>
        <taxon>Embryophyta</taxon>
        <taxon>Bryophyta</taxon>
        <taxon>Bryophytina</taxon>
        <taxon>Bryopsida</taxon>
        <taxon>Funariidae</taxon>
        <taxon>Funariales</taxon>
        <taxon>Funariaceae</taxon>
        <taxon>Physcomitrium</taxon>
    </lineage>
</organism>
<keyword evidence="12" id="KW-1185">Reference proteome</keyword>
<dbReference type="CDD" id="cd03015">
    <property type="entry name" value="PRX_Typ2cys"/>
    <property type="match status" value="1"/>
</dbReference>
<dbReference type="FunCoup" id="A0A2K1L8Z5">
    <property type="interactions" value="3480"/>
</dbReference>
<dbReference type="InterPro" id="IPR036249">
    <property type="entry name" value="Thioredoxin-like_sf"/>
</dbReference>
<dbReference type="PANTHER" id="PTHR10681">
    <property type="entry name" value="THIOREDOXIN PEROXIDASE"/>
    <property type="match status" value="1"/>
</dbReference>
<dbReference type="STRING" id="3218.A0A2K1L8Z5"/>
<evidence type="ECO:0000256" key="2">
    <source>
        <dbReference type="ARBA" id="ARBA00013017"/>
    </source>
</evidence>
<comment type="similarity">
    <text evidence="1">Belongs to the peroxiredoxin family. AhpC/Prx1 subfamily.</text>
</comment>
<dbReference type="GO" id="GO:0045454">
    <property type="term" value="P:cell redox homeostasis"/>
    <property type="evidence" value="ECO:0000318"/>
    <property type="project" value="GO_Central"/>
</dbReference>
<dbReference type="Proteomes" id="UP000006727">
    <property type="component" value="Chromosome 1"/>
</dbReference>
<dbReference type="EnsemblPlants" id="Pp3c1_21200V3.1">
    <property type="protein sequence ID" value="Pp3c1_21200V3.1"/>
    <property type="gene ID" value="Pp3c1_21200"/>
</dbReference>
<evidence type="ECO:0000259" key="8">
    <source>
        <dbReference type="PROSITE" id="PS51352"/>
    </source>
</evidence>
<dbReference type="GO" id="GO:0008379">
    <property type="term" value="F:thioredoxin peroxidase activity"/>
    <property type="evidence" value="ECO:0000318"/>
    <property type="project" value="GO_Central"/>
</dbReference>
<dbReference type="Pfam" id="PF10417">
    <property type="entry name" value="1-cysPrx_C"/>
    <property type="match status" value="1"/>
</dbReference>
<evidence type="ECO:0000256" key="6">
    <source>
        <dbReference type="ARBA" id="ARBA00045169"/>
    </source>
</evidence>
<keyword evidence="5" id="KW-1015">Disulfide bond</keyword>
<evidence type="ECO:0000313" key="9">
    <source>
        <dbReference type="EMBL" id="PNR62506.1"/>
    </source>
</evidence>
<keyword evidence="4" id="KW-0560">Oxidoreductase</keyword>
<dbReference type="PANTHER" id="PTHR10681:SF128">
    <property type="entry name" value="THIOREDOXIN-DEPENDENT PEROXIDE REDUCTASE, MITOCHONDRIAL"/>
    <property type="match status" value="1"/>
</dbReference>
<comment type="catalytic activity">
    <reaction evidence="7">
        <text>a hydroperoxide + [thioredoxin]-dithiol = an alcohol + [thioredoxin]-disulfide + H2O</text>
        <dbReference type="Rhea" id="RHEA:62620"/>
        <dbReference type="Rhea" id="RHEA-COMP:10698"/>
        <dbReference type="Rhea" id="RHEA-COMP:10700"/>
        <dbReference type="ChEBI" id="CHEBI:15377"/>
        <dbReference type="ChEBI" id="CHEBI:29950"/>
        <dbReference type="ChEBI" id="CHEBI:30879"/>
        <dbReference type="ChEBI" id="CHEBI:35924"/>
        <dbReference type="ChEBI" id="CHEBI:50058"/>
        <dbReference type="EC" id="1.11.1.24"/>
    </reaction>
</comment>
<dbReference type="Gramene" id="Pp3c1_21230V3.1">
    <property type="protein sequence ID" value="Pp3c1_21230V3.1"/>
    <property type="gene ID" value="Pp3c1_21230"/>
</dbReference>
<dbReference type="PaxDb" id="3218-PP1S257_45V6.1"/>
<proteinExistence type="inferred from homology"/>
<accession>A0A2K1L8Z5</accession>
<dbReference type="Gene3D" id="3.40.30.10">
    <property type="entry name" value="Glutaredoxin"/>
    <property type="match status" value="1"/>
</dbReference>